<dbReference type="AlphaFoldDB" id="A0A0L8HSV4"/>
<proteinExistence type="predicted"/>
<organism evidence="1">
    <name type="scientific">Octopus bimaculoides</name>
    <name type="common">California two-spotted octopus</name>
    <dbReference type="NCBI Taxonomy" id="37653"/>
    <lineage>
        <taxon>Eukaryota</taxon>
        <taxon>Metazoa</taxon>
        <taxon>Spiralia</taxon>
        <taxon>Lophotrochozoa</taxon>
        <taxon>Mollusca</taxon>
        <taxon>Cephalopoda</taxon>
        <taxon>Coleoidea</taxon>
        <taxon>Octopodiformes</taxon>
        <taxon>Octopoda</taxon>
        <taxon>Incirrata</taxon>
        <taxon>Octopodidae</taxon>
        <taxon>Octopus</taxon>
    </lineage>
</organism>
<evidence type="ECO:0000313" key="1">
    <source>
        <dbReference type="EMBL" id="KOF92282.1"/>
    </source>
</evidence>
<reference evidence="1" key="1">
    <citation type="submission" date="2015-07" db="EMBL/GenBank/DDBJ databases">
        <title>MeaNS - Measles Nucleotide Surveillance Program.</title>
        <authorList>
            <person name="Tran T."/>
            <person name="Druce J."/>
        </authorList>
    </citation>
    <scope>NUCLEOTIDE SEQUENCE</scope>
    <source>
        <strain evidence="1">UCB-OBI-ISO-001</strain>
        <tissue evidence="1">Gonad</tissue>
    </source>
</reference>
<protein>
    <submittedName>
        <fullName evidence="1">Uncharacterized protein</fullName>
    </submittedName>
</protein>
<accession>A0A0L8HSV4</accession>
<name>A0A0L8HSV4_OCTBM</name>
<sequence>MISYILSLLYIHSCIYSSKLMKIMSLQQTISIKDNFWCLYKIDLLFIHICIYSIFRVKFYVFNNGMLCDLNNKRKLINEIFLVFTS</sequence>
<dbReference type="EMBL" id="KQ417370">
    <property type="protein sequence ID" value="KOF92282.1"/>
    <property type="molecule type" value="Genomic_DNA"/>
</dbReference>
<gene>
    <name evidence="1" type="ORF">OCBIM_22007037mg</name>
</gene>